<feature type="domain" description="Chemokine interleukin-8-like" evidence="3">
    <location>
        <begin position="24"/>
        <end position="87"/>
    </location>
</feature>
<feature type="chain" id="PRO_5028279915" evidence="2">
    <location>
        <begin position="23"/>
        <end position="108"/>
    </location>
</feature>
<dbReference type="CTD" id="10563"/>
<dbReference type="STRING" id="52670.A0A2I4BQL5"/>
<evidence type="ECO:0000256" key="2">
    <source>
        <dbReference type="SAM" id="SignalP"/>
    </source>
</evidence>
<dbReference type="PRINTS" id="PR00436">
    <property type="entry name" value="INTERLEUKIN8"/>
</dbReference>
<dbReference type="OrthoDB" id="9948647at2759"/>
<proteinExistence type="predicted"/>
<name>A0A2I4BQL5_AUSLI</name>
<reference evidence="5" key="1">
    <citation type="submission" date="2025-08" db="UniProtKB">
        <authorList>
            <consortium name="RefSeq"/>
        </authorList>
    </citation>
    <scope>IDENTIFICATION</scope>
    <source>
        <strain evidence="5">Quisiro</strain>
        <tissue evidence="5">Liver</tissue>
    </source>
</reference>
<dbReference type="RefSeq" id="XP_013870042.1">
    <property type="nucleotide sequence ID" value="XM_014014588.1"/>
</dbReference>
<evidence type="ECO:0000256" key="1">
    <source>
        <dbReference type="ARBA" id="ARBA00022514"/>
    </source>
</evidence>
<dbReference type="GO" id="GO:0005615">
    <property type="term" value="C:extracellular space"/>
    <property type="evidence" value="ECO:0007669"/>
    <property type="project" value="UniProtKB-KW"/>
</dbReference>
<keyword evidence="4" id="KW-1185">Reference proteome</keyword>
<gene>
    <name evidence="5" type="primary">cxcl13</name>
</gene>
<keyword evidence="1" id="KW-0202">Cytokine</keyword>
<organism evidence="4 5">
    <name type="scientific">Austrofundulus limnaeus</name>
    <name type="common">Annual killifish</name>
    <dbReference type="NCBI Taxonomy" id="52670"/>
    <lineage>
        <taxon>Eukaryota</taxon>
        <taxon>Metazoa</taxon>
        <taxon>Chordata</taxon>
        <taxon>Craniata</taxon>
        <taxon>Vertebrata</taxon>
        <taxon>Euteleostomi</taxon>
        <taxon>Actinopterygii</taxon>
        <taxon>Neopterygii</taxon>
        <taxon>Teleostei</taxon>
        <taxon>Neoteleostei</taxon>
        <taxon>Acanthomorphata</taxon>
        <taxon>Ovalentaria</taxon>
        <taxon>Atherinomorphae</taxon>
        <taxon>Cyprinodontiformes</taxon>
        <taxon>Rivulidae</taxon>
        <taxon>Austrofundulus</taxon>
    </lineage>
</organism>
<evidence type="ECO:0000259" key="3">
    <source>
        <dbReference type="SMART" id="SM00199"/>
    </source>
</evidence>
<dbReference type="SMART" id="SM00199">
    <property type="entry name" value="SCY"/>
    <property type="match status" value="1"/>
</dbReference>
<dbReference type="GO" id="GO:0006955">
    <property type="term" value="P:immune response"/>
    <property type="evidence" value="ECO:0007669"/>
    <property type="project" value="InterPro"/>
</dbReference>
<dbReference type="InterPro" id="IPR001811">
    <property type="entry name" value="Chemokine_IL8-like_dom"/>
</dbReference>
<dbReference type="AlphaFoldDB" id="A0A2I4BQL5"/>
<keyword evidence="2" id="KW-0732">Signal</keyword>
<dbReference type="SUPFAM" id="SSF54117">
    <property type="entry name" value="Interleukin 8-like chemokines"/>
    <property type="match status" value="1"/>
</dbReference>
<dbReference type="KEGG" id="alim:106521844"/>
<dbReference type="InParanoid" id="A0A2I4BQL5"/>
<dbReference type="Gene3D" id="2.40.50.40">
    <property type="match status" value="1"/>
</dbReference>
<evidence type="ECO:0000313" key="5">
    <source>
        <dbReference type="RefSeq" id="XP_013870042.1"/>
    </source>
</evidence>
<feature type="signal peptide" evidence="2">
    <location>
        <begin position="1"/>
        <end position="22"/>
    </location>
</feature>
<accession>A0A2I4BQL5</accession>
<dbReference type="Proteomes" id="UP000192220">
    <property type="component" value="Unplaced"/>
</dbReference>
<evidence type="ECO:0000313" key="4">
    <source>
        <dbReference type="Proteomes" id="UP000192220"/>
    </source>
</evidence>
<dbReference type="InterPro" id="IPR036048">
    <property type="entry name" value="Interleukin_8-like_sf"/>
</dbReference>
<dbReference type="GO" id="GO:0008009">
    <property type="term" value="F:chemokine activity"/>
    <property type="evidence" value="ECO:0007669"/>
    <property type="project" value="InterPro"/>
</dbReference>
<sequence length="108" mass="11798">MNKALVLLAALTLCCCITALNASRYGCRCKLPSLVSPPVHPSVVSSVMVTPPSGRCRKVERIIYRKNGTKVCVSPDAKWFPELLKSFDENKEIFNSTSFSSTVSTTTV</sequence>
<protein>
    <submittedName>
        <fullName evidence="5">C-X-C motif chemokine 13</fullName>
    </submittedName>
</protein>
<dbReference type="Pfam" id="PF00048">
    <property type="entry name" value="IL8"/>
    <property type="match status" value="1"/>
</dbReference>